<name>I0IC08_PHYMF</name>
<keyword evidence="2" id="KW-1185">Reference proteome</keyword>
<evidence type="ECO:0008006" key="3">
    <source>
        <dbReference type="Google" id="ProtNLM"/>
    </source>
</evidence>
<sequence length="231" mass="25433">MQLPPPPRDGQVLKRDGRSTVWRSGDEVFKRYEHPRWKQALTRRLGVHPAQKEVQWAEKLATAGVPTVPVIASGVDEQGRSWVATPHAGPSLHDAVAAGRLDDPATRHRVTRQAGVLTGKILYQRIRNRDHKASNLVLGAGLDEVRILDTPGFRGARGIPLVMMSLPMLLTLLRTLNAAASQAPDPAAAGITRSDRMRFYRAMLTCWPRLPDGAQRLPRHPDLVATRSPAA</sequence>
<accession>I0IC08</accession>
<dbReference type="EMBL" id="AP012338">
    <property type="protein sequence ID" value="BAM02796.1"/>
    <property type="molecule type" value="Genomic_DNA"/>
</dbReference>
<dbReference type="Proteomes" id="UP000007881">
    <property type="component" value="Chromosome"/>
</dbReference>
<evidence type="ECO:0000313" key="2">
    <source>
        <dbReference type="Proteomes" id="UP000007881"/>
    </source>
</evidence>
<dbReference type="RefSeq" id="WP_014436016.1">
    <property type="nucleotide sequence ID" value="NC_017080.1"/>
</dbReference>
<reference evidence="1 2" key="1">
    <citation type="submission" date="2012-02" db="EMBL/GenBank/DDBJ databases">
        <title>Complete genome sequence of Phycisphaera mikurensis NBRC 102666.</title>
        <authorList>
            <person name="Ankai A."/>
            <person name="Hosoyama A."/>
            <person name="Terui Y."/>
            <person name="Sekine M."/>
            <person name="Fukai R."/>
            <person name="Kato Y."/>
            <person name="Nakamura S."/>
            <person name="Yamada-Narita S."/>
            <person name="Kawakoshi A."/>
            <person name="Fukunaga Y."/>
            <person name="Yamazaki S."/>
            <person name="Fujita N."/>
        </authorList>
    </citation>
    <scope>NUCLEOTIDE SEQUENCE [LARGE SCALE GENOMIC DNA]</scope>
    <source>
        <strain evidence="2">NBRC 102666 / KCTC 22515 / FYK2301M01</strain>
    </source>
</reference>
<protein>
    <recommendedName>
        <fullName evidence="3">Aminoglycoside phosphotransferase domain-containing protein</fullName>
    </recommendedName>
</protein>
<dbReference type="KEGG" id="phm:PSMK_06370"/>
<proteinExistence type="predicted"/>
<organism evidence="1 2">
    <name type="scientific">Phycisphaera mikurensis (strain NBRC 102666 / KCTC 22515 / FYK2301M01)</name>
    <dbReference type="NCBI Taxonomy" id="1142394"/>
    <lineage>
        <taxon>Bacteria</taxon>
        <taxon>Pseudomonadati</taxon>
        <taxon>Planctomycetota</taxon>
        <taxon>Phycisphaerae</taxon>
        <taxon>Phycisphaerales</taxon>
        <taxon>Phycisphaeraceae</taxon>
        <taxon>Phycisphaera</taxon>
    </lineage>
</organism>
<dbReference type="AlphaFoldDB" id="I0IC08"/>
<evidence type="ECO:0000313" key="1">
    <source>
        <dbReference type="EMBL" id="BAM02796.1"/>
    </source>
</evidence>
<dbReference type="HOGENOM" id="CLU_1198887_0_0_0"/>
<gene>
    <name evidence="1" type="ordered locus">PSMK_06370</name>
</gene>